<dbReference type="AlphaFoldDB" id="A0A164SLX7"/>
<feature type="region of interest" description="Disordered" evidence="1">
    <location>
        <begin position="134"/>
        <end position="171"/>
    </location>
</feature>
<evidence type="ECO:0000256" key="1">
    <source>
        <dbReference type="SAM" id="MobiDB-lite"/>
    </source>
</evidence>
<sequence length="304" mass="33117">MSYYQYEDAPFLEPSIFDPYRASGGVGTSPKGEHDFQAVYPRITTPELDQYDPLESPNTSASSEALGSPRFAHDFPDLPSILDVSLGEIQTSPGPDDCVICLSSLSRPSEAIHPSQISSYSELAGALGKSPPRIEVPRVFGSPSSESDKENIPPPAAGRYDDAPGDDTDDEDMAFVISYRPLPPRRDTTLLPISSVRPPVIYAPTPIHSLIPSLTSFETSVETTSSPRAHPPSYFPSPHNDGRPYTLRYPTTPTTVCDSFPQNTAQYPRQFLQSSMRDVPATRPSPERFDALLALADAACLVNQ</sequence>
<name>A0A164SLX7_9AGAM</name>
<feature type="compositionally biased region" description="Polar residues" evidence="1">
    <location>
        <begin position="56"/>
        <end position="65"/>
    </location>
</feature>
<evidence type="ECO:0000313" key="2">
    <source>
        <dbReference type="EMBL" id="KZS91611.1"/>
    </source>
</evidence>
<evidence type="ECO:0000313" key="3">
    <source>
        <dbReference type="Proteomes" id="UP000076722"/>
    </source>
</evidence>
<reference evidence="2 3" key="1">
    <citation type="journal article" date="2016" name="Mol. Biol. Evol.">
        <title>Comparative Genomics of Early-Diverging Mushroom-Forming Fungi Provides Insights into the Origins of Lignocellulose Decay Capabilities.</title>
        <authorList>
            <person name="Nagy L.G."/>
            <person name="Riley R."/>
            <person name="Tritt A."/>
            <person name="Adam C."/>
            <person name="Daum C."/>
            <person name="Floudas D."/>
            <person name="Sun H."/>
            <person name="Yadav J.S."/>
            <person name="Pangilinan J."/>
            <person name="Larsson K.H."/>
            <person name="Matsuura K."/>
            <person name="Barry K."/>
            <person name="Labutti K."/>
            <person name="Kuo R."/>
            <person name="Ohm R.A."/>
            <person name="Bhattacharya S.S."/>
            <person name="Shirouzu T."/>
            <person name="Yoshinaga Y."/>
            <person name="Martin F.M."/>
            <person name="Grigoriev I.V."/>
            <person name="Hibbett D.S."/>
        </authorList>
    </citation>
    <scope>NUCLEOTIDE SEQUENCE [LARGE SCALE GENOMIC DNA]</scope>
    <source>
        <strain evidence="2 3">HHB9708</strain>
    </source>
</reference>
<gene>
    <name evidence="2" type="ORF">SISNIDRAFT_456528</name>
</gene>
<protein>
    <submittedName>
        <fullName evidence="2">Uncharacterized protein</fullName>
    </submittedName>
</protein>
<proteinExistence type="predicted"/>
<accession>A0A164SLX7</accession>
<organism evidence="2 3">
    <name type="scientific">Sistotremastrum niveocremeum HHB9708</name>
    <dbReference type="NCBI Taxonomy" id="1314777"/>
    <lineage>
        <taxon>Eukaryota</taxon>
        <taxon>Fungi</taxon>
        <taxon>Dikarya</taxon>
        <taxon>Basidiomycota</taxon>
        <taxon>Agaricomycotina</taxon>
        <taxon>Agaricomycetes</taxon>
        <taxon>Sistotremastrales</taxon>
        <taxon>Sistotremastraceae</taxon>
        <taxon>Sertulicium</taxon>
        <taxon>Sertulicium niveocremeum</taxon>
    </lineage>
</organism>
<dbReference type="Proteomes" id="UP000076722">
    <property type="component" value="Unassembled WGS sequence"/>
</dbReference>
<feature type="region of interest" description="Disordered" evidence="1">
    <location>
        <begin position="15"/>
        <end position="70"/>
    </location>
</feature>
<keyword evidence="3" id="KW-1185">Reference proteome</keyword>
<feature type="region of interest" description="Disordered" evidence="1">
    <location>
        <begin position="223"/>
        <end position="244"/>
    </location>
</feature>
<dbReference type="EMBL" id="KV419414">
    <property type="protein sequence ID" value="KZS91611.1"/>
    <property type="molecule type" value="Genomic_DNA"/>
</dbReference>